<dbReference type="InterPro" id="IPR013320">
    <property type="entry name" value="ConA-like_dom_sf"/>
</dbReference>
<dbReference type="KEGG" id="capn:CBG49_01145"/>
<proteinExistence type="inferred from homology"/>
<evidence type="ECO:0000256" key="2">
    <source>
        <dbReference type="SAM" id="SignalP"/>
    </source>
</evidence>
<evidence type="ECO:0000259" key="3">
    <source>
        <dbReference type="PROSITE" id="PS51762"/>
    </source>
</evidence>
<dbReference type="EMBL" id="CP022022">
    <property type="protein sequence ID" value="ASF41802.1"/>
    <property type="molecule type" value="Genomic_DNA"/>
</dbReference>
<dbReference type="GO" id="GO:0005975">
    <property type="term" value="P:carbohydrate metabolic process"/>
    <property type="evidence" value="ECO:0007669"/>
    <property type="project" value="InterPro"/>
</dbReference>
<dbReference type="RefSeq" id="WP_088593018.1">
    <property type="nucleotide sequence ID" value="NZ_CP022022.1"/>
</dbReference>
<evidence type="ECO:0000313" key="5">
    <source>
        <dbReference type="Proteomes" id="UP000197007"/>
    </source>
</evidence>
<dbReference type="Proteomes" id="UP000197007">
    <property type="component" value="Chromosome"/>
</dbReference>
<dbReference type="InterPro" id="IPR050546">
    <property type="entry name" value="Glycosyl_Hydrlase_16"/>
</dbReference>
<dbReference type="PANTHER" id="PTHR10963:SF55">
    <property type="entry name" value="GLYCOSIDE HYDROLASE FAMILY 16 PROTEIN"/>
    <property type="match status" value="1"/>
</dbReference>
<dbReference type="InterPro" id="IPR000757">
    <property type="entry name" value="Beta-glucanase-like"/>
</dbReference>
<dbReference type="Gene3D" id="2.60.120.200">
    <property type="match status" value="1"/>
</dbReference>
<reference evidence="5" key="1">
    <citation type="submission" date="2017-06" db="EMBL/GenBank/DDBJ databases">
        <title>Complete genome sequence of Capnocytophaga sp. KCOM 1579 (=ChDC OS43) isolated from a human refractory periapical abscess lesion.</title>
        <authorList>
            <person name="Kook J.-K."/>
            <person name="Park S.-N."/>
            <person name="Lim Y.K."/>
            <person name="Roh H."/>
        </authorList>
    </citation>
    <scope>NUCLEOTIDE SEQUENCE [LARGE SCALE GENOMIC DNA]</scope>
    <source>
        <strain evidence="5">ChDC OS43</strain>
    </source>
</reference>
<dbReference type="SUPFAM" id="SSF49899">
    <property type="entry name" value="Concanavalin A-like lectins/glucanases"/>
    <property type="match status" value="1"/>
</dbReference>
<feature type="chain" id="PRO_5012012200" evidence="2">
    <location>
        <begin position="23"/>
        <end position="260"/>
    </location>
</feature>
<accession>A0A1Z4BKM3</accession>
<dbReference type="GO" id="GO:0004553">
    <property type="term" value="F:hydrolase activity, hydrolyzing O-glycosyl compounds"/>
    <property type="evidence" value="ECO:0007669"/>
    <property type="project" value="InterPro"/>
</dbReference>
<dbReference type="PROSITE" id="PS51762">
    <property type="entry name" value="GH16_2"/>
    <property type="match status" value="1"/>
</dbReference>
<organism evidence="4 5">
    <name type="scientific">Capnocytophaga endodontalis</name>
    <dbReference type="NCBI Taxonomy" id="2708117"/>
    <lineage>
        <taxon>Bacteria</taxon>
        <taxon>Pseudomonadati</taxon>
        <taxon>Bacteroidota</taxon>
        <taxon>Flavobacteriia</taxon>
        <taxon>Flavobacteriales</taxon>
        <taxon>Flavobacteriaceae</taxon>
        <taxon>Capnocytophaga</taxon>
    </lineage>
</organism>
<keyword evidence="2" id="KW-0732">Signal</keyword>
<sequence>MKKVLLFIVLVTIAKTYSQTSAAWQLVWEDDFNRKDIFSTAVWSKIPRCEKVDWCNTMSDHKSLFKIKKGNLILSGKPNSRRKTDPNQYITGGVFTKGKMYFTFGRIEVRCKLEGVQGSWPAIWMLPQSIKWPKGGEIDILERLNNDAFVYQTVHSPYTQKGNTEYPKHSATAPIRPTDYNVYAVEWDKEAVRLYVNDSLSLTYPRIPEKETEGQYPFTQEPYYLLIDMQLGGSWVGDVKPFKKPVKMYIDWVRYYQKTD</sequence>
<dbReference type="CDD" id="cd08023">
    <property type="entry name" value="GH16_laminarinase_like"/>
    <property type="match status" value="1"/>
</dbReference>
<evidence type="ECO:0000256" key="1">
    <source>
        <dbReference type="ARBA" id="ARBA00006865"/>
    </source>
</evidence>
<keyword evidence="5" id="KW-1185">Reference proteome</keyword>
<dbReference type="PANTHER" id="PTHR10963">
    <property type="entry name" value="GLYCOSYL HYDROLASE-RELATED"/>
    <property type="match status" value="1"/>
</dbReference>
<protein>
    <submittedName>
        <fullName evidence="4">Beta-glucanase</fullName>
    </submittedName>
</protein>
<feature type="signal peptide" evidence="2">
    <location>
        <begin position="1"/>
        <end position="22"/>
    </location>
</feature>
<gene>
    <name evidence="4" type="ORF">CBG49_01145</name>
</gene>
<feature type="domain" description="GH16" evidence="3">
    <location>
        <begin position="15"/>
        <end position="260"/>
    </location>
</feature>
<comment type="similarity">
    <text evidence="1">Belongs to the glycosyl hydrolase 16 family.</text>
</comment>
<name>A0A1Z4BKM3_9FLAO</name>
<evidence type="ECO:0000313" key="4">
    <source>
        <dbReference type="EMBL" id="ASF41802.1"/>
    </source>
</evidence>
<dbReference type="Pfam" id="PF00722">
    <property type="entry name" value="Glyco_hydro_16"/>
    <property type="match status" value="1"/>
</dbReference>
<dbReference type="AlphaFoldDB" id="A0A1Z4BKM3"/>